<dbReference type="Proteomes" id="UP000293852">
    <property type="component" value="Unassembled WGS sequence"/>
</dbReference>
<feature type="transmembrane region" description="Helical" evidence="6">
    <location>
        <begin position="119"/>
        <end position="138"/>
    </location>
</feature>
<feature type="transmembrane region" description="Helical" evidence="6">
    <location>
        <begin position="59"/>
        <end position="77"/>
    </location>
</feature>
<evidence type="ECO:0000256" key="6">
    <source>
        <dbReference type="SAM" id="Phobius"/>
    </source>
</evidence>
<keyword evidence="5 6" id="KW-0472">Membrane</keyword>
<dbReference type="PANTHER" id="PTHR30028:SF0">
    <property type="entry name" value="PROTEIN ALUMINUM SENSITIVE 3"/>
    <property type="match status" value="1"/>
</dbReference>
<organism evidence="7 8">
    <name type="scientific">Xylanimonas ulmi</name>
    <dbReference type="NCBI Taxonomy" id="228973"/>
    <lineage>
        <taxon>Bacteria</taxon>
        <taxon>Bacillati</taxon>
        <taxon>Actinomycetota</taxon>
        <taxon>Actinomycetes</taxon>
        <taxon>Micrococcales</taxon>
        <taxon>Promicromonosporaceae</taxon>
        <taxon>Xylanimonas</taxon>
    </lineage>
</organism>
<keyword evidence="8" id="KW-1185">Reference proteome</keyword>
<dbReference type="OrthoDB" id="3212530at2"/>
<reference evidence="7 8" key="1">
    <citation type="submission" date="2019-02" db="EMBL/GenBank/DDBJ databases">
        <title>Sequencing the genomes of 1000 actinobacteria strains.</title>
        <authorList>
            <person name="Klenk H.-P."/>
        </authorList>
    </citation>
    <scope>NUCLEOTIDE SEQUENCE [LARGE SCALE GENOMIC DNA]</scope>
    <source>
        <strain evidence="7 8">DSM 16932</strain>
    </source>
</reference>
<feature type="transmembrane region" description="Helical" evidence="6">
    <location>
        <begin position="188"/>
        <end position="208"/>
    </location>
</feature>
<keyword evidence="4 6" id="KW-1133">Transmembrane helix</keyword>
<dbReference type="InterPro" id="IPR005226">
    <property type="entry name" value="UPF0014_fam"/>
</dbReference>
<dbReference type="EMBL" id="SGWX01000001">
    <property type="protein sequence ID" value="RZS61107.1"/>
    <property type="molecule type" value="Genomic_DNA"/>
</dbReference>
<feature type="transmembrane region" description="Helical" evidence="6">
    <location>
        <begin position="215"/>
        <end position="237"/>
    </location>
</feature>
<evidence type="ECO:0000313" key="7">
    <source>
        <dbReference type="EMBL" id="RZS61107.1"/>
    </source>
</evidence>
<evidence type="ECO:0000256" key="4">
    <source>
        <dbReference type="ARBA" id="ARBA00022989"/>
    </source>
</evidence>
<dbReference type="Pfam" id="PF03649">
    <property type="entry name" value="UPF0014"/>
    <property type="match status" value="1"/>
</dbReference>
<dbReference type="GO" id="GO:0005886">
    <property type="term" value="C:plasma membrane"/>
    <property type="evidence" value="ECO:0007669"/>
    <property type="project" value="TreeGrafter"/>
</dbReference>
<gene>
    <name evidence="7" type="ORF">EV386_1395</name>
</gene>
<feature type="transmembrane region" description="Helical" evidence="6">
    <location>
        <begin position="83"/>
        <end position="107"/>
    </location>
</feature>
<comment type="caution">
    <text evidence="7">The sequence shown here is derived from an EMBL/GenBank/DDBJ whole genome shotgun (WGS) entry which is preliminary data.</text>
</comment>
<comment type="subcellular location">
    <subcellularLocation>
        <location evidence="1">Membrane</location>
        <topology evidence="1">Multi-pass membrane protein</topology>
    </subcellularLocation>
</comment>
<evidence type="ECO:0000256" key="1">
    <source>
        <dbReference type="ARBA" id="ARBA00004141"/>
    </source>
</evidence>
<evidence type="ECO:0000256" key="5">
    <source>
        <dbReference type="ARBA" id="ARBA00023136"/>
    </source>
</evidence>
<evidence type="ECO:0000256" key="3">
    <source>
        <dbReference type="ARBA" id="ARBA00022692"/>
    </source>
</evidence>
<evidence type="ECO:0000256" key="2">
    <source>
        <dbReference type="ARBA" id="ARBA00005268"/>
    </source>
</evidence>
<evidence type="ECO:0000313" key="8">
    <source>
        <dbReference type="Proteomes" id="UP000293852"/>
    </source>
</evidence>
<dbReference type="AlphaFoldDB" id="A0A4Q7M2N9"/>
<protein>
    <submittedName>
        <fullName evidence="7">Putative ABC transport system permease protein</fullName>
    </submittedName>
</protein>
<comment type="similarity">
    <text evidence="2">Belongs to the UPF0014 family.</text>
</comment>
<dbReference type="PANTHER" id="PTHR30028">
    <property type="entry name" value="UPF0014 INNER MEMBRANE PROTEIN YBBM-RELATED"/>
    <property type="match status" value="1"/>
</dbReference>
<feature type="transmembrane region" description="Helical" evidence="6">
    <location>
        <begin position="34"/>
        <end position="52"/>
    </location>
</feature>
<keyword evidence="3 6" id="KW-0812">Transmembrane</keyword>
<proteinExistence type="inferred from homology"/>
<accession>A0A4Q7M2N9</accession>
<name>A0A4Q7M2N9_9MICO</name>
<dbReference type="RefSeq" id="WP_130413555.1">
    <property type="nucleotide sequence ID" value="NZ_SGWX01000001.1"/>
</dbReference>
<sequence>MDPLSARALIGVVTLTALTTGALALVRAPRLAAPAWAVLRGGLQLAAISAILRGVISDPAWVAVAIGVMFTVATVTVTRRLGFTPALLATVASAVAAGVGAALAIVFGTGALDMSTRNALAVGGIVIGGAMTTATLAGRRLVATVRDRWDEVEAWLALGATHRQSTAAMARDAVAEALVPATDQTRTTGLVTLPGAFVGAIFGGLSPLDAGRFQIVVLAAILAAGTLTAALLVRAVAPVSHRPGAL</sequence>